<sequence length="175" mass="19770">MQREDGLHLLFEVRAATLRRQGGQVCFPGGRMEPGETAEQCALRETEEELRIPQSSIQLLGRSDYLCQPGHFFLQPVPGLVDEAGFCALRPSPAEVAEVFTVPLEFFRSNPPEMYFYTLEPESPSDFPYDAVGVSPPYNWEGGEVDVPIWRWEGRAVWGMTGRIVKNLIETMEAF</sequence>
<dbReference type="AlphaFoldDB" id="A0A645DBY5"/>
<dbReference type="InterPro" id="IPR020084">
    <property type="entry name" value="NUDIX_hydrolase_CS"/>
</dbReference>
<dbReference type="PANTHER" id="PTHR12992">
    <property type="entry name" value="NUDIX HYDROLASE"/>
    <property type="match status" value="1"/>
</dbReference>
<evidence type="ECO:0000256" key="5">
    <source>
        <dbReference type="ARBA" id="ARBA00022842"/>
    </source>
</evidence>
<comment type="caution">
    <text evidence="8">The sequence shown here is derived from an EMBL/GenBank/DDBJ whole genome shotgun (WGS) entry which is preliminary data.</text>
</comment>
<reference evidence="8" key="1">
    <citation type="submission" date="2019-08" db="EMBL/GenBank/DDBJ databases">
        <authorList>
            <person name="Kucharzyk K."/>
            <person name="Murdoch R.W."/>
            <person name="Higgins S."/>
            <person name="Loffler F."/>
        </authorList>
    </citation>
    <scope>NUCLEOTIDE SEQUENCE</scope>
</reference>
<dbReference type="InterPro" id="IPR000086">
    <property type="entry name" value="NUDIX_hydrolase_dom"/>
</dbReference>
<dbReference type="Pfam" id="PF00293">
    <property type="entry name" value="NUDIX"/>
    <property type="match status" value="1"/>
</dbReference>
<dbReference type="GO" id="GO:0010945">
    <property type="term" value="F:coenzyme A diphosphatase activity"/>
    <property type="evidence" value="ECO:0007669"/>
    <property type="project" value="InterPro"/>
</dbReference>
<feature type="domain" description="Nudix hydrolase" evidence="7">
    <location>
        <begin position="1"/>
        <end position="128"/>
    </location>
</feature>
<evidence type="ECO:0000313" key="8">
    <source>
        <dbReference type="EMBL" id="MPM86528.1"/>
    </source>
</evidence>
<gene>
    <name evidence="8" type="primary">nudL_20</name>
    <name evidence="8" type="ORF">SDC9_133617</name>
</gene>
<proteinExistence type="predicted"/>
<dbReference type="EC" id="3.6.1.-" evidence="8"/>
<dbReference type="GO" id="GO:0046872">
    <property type="term" value="F:metal ion binding"/>
    <property type="evidence" value="ECO:0007669"/>
    <property type="project" value="UniProtKB-KW"/>
</dbReference>
<evidence type="ECO:0000256" key="4">
    <source>
        <dbReference type="ARBA" id="ARBA00022801"/>
    </source>
</evidence>
<organism evidence="8">
    <name type="scientific">bioreactor metagenome</name>
    <dbReference type="NCBI Taxonomy" id="1076179"/>
    <lineage>
        <taxon>unclassified sequences</taxon>
        <taxon>metagenomes</taxon>
        <taxon>ecological metagenomes</taxon>
    </lineage>
</organism>
<dbReference type="InterPro" id="IPR015797">
    <property type="entry name" value="NUDIX_hydrolase-like_dom_sf"/>
</dbReference>
<comment type="cofactor">
    <cofactor evidence="2">
        <name>Mg(2+)</name>
        <dbReference type="ChEBI" id="CHEBI:18420"/>
    </cofactor>
</comment>
<dbReference type="EMBL" id="VSSQ01034546">
    <property type="protein sequence ID" value="MPM86528.1"/>
    <property type="molecule type" value="Genomic_DNA"/>
</dbReference>
<accession>A0A645DBY5</accession>
<comment type="cofactor">
    <cofactor evidence="1">
        <name>Mn(2+)</name>
        <dbReference type="ChEBI" id="CHEBI:29035"/>
    </cofactor>
</comment>
<evidence type="ECO:0000259" key="7">
    <source>
        <dbReference type="PROSITE" id="PS51462"/>
    </source>
</evidence>
<keyword evidence="4 8" id="KW-0378">Hydrolase</keyword>
<protein>
    <submittedName>
        <fullName evidence="8">Putative Nudix hydrolase NudL</fullName>
        <ecNumber evidence="8">3.6.1.-</ecNumber>
    </submittedName>
</protein>
<keyword evidence="5" id="KW-0460">Magnesium</keyword>
<dbReference type="PROSITE" id="PS00893">
    <property type="entry name" value="NUDIX_BOX"/>
    <property type="match status" value="1"/>
</dbReference>
<name>A0A645DBY5_9ZZZZ</name>
<dbReference type="Gene3D" id="3.90.79.10">
    <property type="entry name" value="Nucleoside Triphosphate Pyrophosphohydrolase"/>
    <property type="match status" value="1"/>
</dbReference>
<evidence type="ECO:0000256" key="6">
    <source>
        <dbReference type="ARBA" id="ARBA00023211"/>
    </source>
</evidence>
<dbReference type="CDD" id="cd03426">
    <property type="entry name" value="NUDIX_CoAse_Nudt7"/>
    <property type="match status" value="1"/>
</dbReference>
<evidence type="ECO:0000256" key="2">
    <source>
        <dbReference type="ARBA" id="ARBA00001946"/>
    </source>
</evidence>
<dbReference type="PROSITE" id="PS51462">
    <property type="entry name" value="NUDIX"/>
    <property type="match status" value="1"/>
</dbReference>
<keyword evidence="6" id="KW-0464">Manganese</keyword>
<keyword evidence="3" id="KW-0479">Metal-binding</keyword>
<dbReference type="PANTHER" id="PTHR12992:SF11">
    <property type="entry name" value="MITOCHONDRIAL COENZYME A DIPHOSPHATASE NUDT8"/>
    <property type="match status" value="1"/>
</dbReference>
<dbReference type="InterPro" id="IPR045121">
    <property type="entry name" value="CoAse"/>
</dbReference>
<dbReference type="SUPFAM" id="SSF55811">
    <property type="entry name" value="Nudix"/>
    <property type="match status" value="1"/>
</dbReference>
<evidence type="ECO:0000256" key="1">
    <source>
        <dbReference type="ARBA" id="ARBA00001936"/>
    </source>
</evidence>
<evidence type="ECO:0000256" key="3">
    <source>
        <dbReference type="ARBA" id="ARBA00022723"/>
    </source>
</evidence>